<feature type="non-terminal residue" evidence="1">
    <location>
        <position position="1"/>
    </location>
</feature>
<sequence>SSLTWKTDEEEEEEEETFSTSLQLPETAKTLELQPEQKHYSSTLEKKKKAPDFITKLTPSVVTDGSSARFTVTVSGFPKPKVQWFHNGKSITSSSVHKFVEERNEYSLIIREVKKEFEGEYSCTASNRFGQTTCTTTLKVEISDLSPAEKWVEKMFKIAGEPPRFTTQIQSVQCAEGCEAKFQYKVTGNPHPEVQWFKGSYQIKPSPNCCVVTDPDGTGFLIMIDAQQKDSGLYTCRASNCFGEATCSAELVVFRKSFSVSHQQQLARGQKAYKVSTTEEATESRLYSVSLPIQARTRVQEGHQMIYTIGTEDKHTIASEQVGTFCEIDVSAATMHKEQVTHQAAVLQSHKMQERVTVTPIQPQSAVATPLKQLHMAAMTSAVQENQGFTEQHFDRIKSPEVTELEIAMEQPSKCMSAITESVTPLTIVKAEPLARQEEKQLNATPEPKHQMLSHQVETALAIVKEQSQIIPQTEAEKSYQVKEGIKILYSAVSTEKQQLTEGHATDISVLDSAIRSSVKTESSKPVILSVSETKQMLSKEEKLSTQRPNEEIASLAKDRVLRSALVAEETNELKADITSIIPGLDSAVSVHTQSEEEQVFNLQIFTDQTVLPSEGRFSSERPSPEQAEVRKSPTLMQTVSTDDQKTVTCEESTQLSVKETAISIVPRKEVPAPLYLQAIHPDSILPKEGILSVEQPDQQMAVLRQERARKHAVTTEEKRELTADYSRALDVSVAGFQSEIRKEPKPQNILQVFTEPMQLPKENPFASDIKQQRALVQKEDHWNVLHAMSVSDRKDLEEGHTENLGAVEQYTCLTKMEPKISSEFVHVEEKAISTESTISLEAAEQDFAVQIQEGQSIRQSILMEEKHVIRGEVSQDITKSETTTAVVSQQQMGALLVSESRESQVLPKELTFVISAPKAHSLDIKHQLKNMLSSAVARDQPLILADVVERLEVVEVQEVKVQKEPKYIIFTYLITTAGAPIEITIAFEGEYPQTADLKSELQAAFYSIIFREHQVLTSEQPGIMQIDRPQRSQVSRATSKERLSPMVETVRLTENAEGFLPPKTQSAALKTEATATFQSVSFQKEIVVEDSRSRMMQMSKESKIELKQSVHTEKQEIRSVAVESQERDVGAGDITTSVSFGQVPVEQPADVFVRSEGLQKHLMEETIKLQEETIRDDHSVFESTLEDITLDEWSKAIFSVTIRNVSKVNWLFNGKQIKSGKEFKCSKDRDTYTLVIDNVIKKKHEGEFTCEAVSEAGTTRTSSRLTVVTRVPPVFRHKIHALETNVGSPAKFECEIEDAPNVTFKWSKSGSEIRQSDKYKIISHSTTSSLELLSPTQADSGEYMCRASNQHGSDSCSANLTVTEVFPPEFVSKPEPMTLFVGKQAKFQCVITGSAPMNVVWYKDNIAILPDEHYKVSFEKNKHCLEIMKLEQNDQGTYLCKASNSVGMATCCTEMRVIDKPSFVKTFESTSVAVGNPLRLECQVNEDTGVTITWTRDGKKIHNTMDSKISFDEKVVSLDIPKTKIKDTGTYVCTATNDAGSSSCSSVIMVKEPPVFVKKLEPKILWKQGISARLLCAVKGSPELHVSWFLNDKQLSSSERHKITFKDGQATLEIIDLIVSDSGNYTCEVMNEAGCESCSTNITVKEPPAFKKELEMVEVVKGHAAKFQCEVTGTAPFDVTWFKNKKPVVTDKKHNIVTKDTISYLEIHSFDSADVGDYQCVVSNDVGKITSKSVAKLKDPPSFVKRIENTTAVLG</sequence>
<proteinExistence type="predicted"/>
<protein>
    <submittedName>
        <fullName evidence="1">Uncharacterized protein</fullName>
    </submittedName>
</protein>
<organism evidence="1 2">
    <name type="scientific">Pangasius djambal</name>
    <dbReference type="NCBI Taxonomy" id="1691987"/>
    <lineage>
        <taxon>Eukaryota</taxon>
        <taxon>Metazoa</taxon>
        <taxon>Chordata</taxon>
        <taxon>Craniata</taxon>
        <taxon>Vertebrata</taxon>
        <taxon>Euteleostomi</taxon>
        <taxon>Actinopterygii</taxon>
        <taxon>Neopterygii</taxon>
        <taxon>Teleostei</taxon>
        <taxon>Ostariophysi</taxon>
        <taxon>Siluriformes</taxon>
        <taxon>Pangasiidae</taxon>
        <taxon>Pangasius</taxon>
    </lineage>
</organism>
<keyword evidence="2" id="KW-1185">Reference proteome</keyword>
<comment type="caution">
    <text evidence="1">The sequence shown here is derived from an EMBL/GenBank/DDBJ whole genome shotgun (WGS) entry which is preliminary data.</text>
</comment>
<evidence type="ECO:0000313" key="2">
    <source>
        <dbReference type="Proteomes" id="UP000830395"/>
    </source>
</evidence>
<feature type="non-terminal residue" evidence="1">
    <location>
        <position position="1756"/>
    </location>
</feature>
<reference evidence="1" key="1">
    <citation type="submission" date="2020-02" db="EMBL/GenBank/DDBJ databases">
        <title>Genome sequencing of the panga catfish, Pangasius djambal.</title>
        <authorList>
            <person name="Wen M."/>
            <person name="Zahm M."/>
            <person name="Roques C."/>
            <person name="Cabau C."/>
            <person name="Klopp C."/>
            <person name="Donnadieu C."/>
            <person name="Jouanno E."/>
            <person name="Avarre J.-C."/>
            <person name="Campet M."/>
            <person name="Ha T."/>
            <person name="Dugue R."/>
            <person name="Lampietro C."/>
            <person name="Louis A."/>
            <person name="Herpin A."/>
            <person name="Echchiki A."/>
            <person name="Berthelot C."/>
            <person name="Parey E."/>
            <person name="Roest-Crollius H."/>
            <person name="Braasch I."/>
            <person name="Postlethwait J.H."/>
            <person name="Bobe J."/>
            <person name="Montfort J."/>
            <person name="Bouchez O."/>
            <person name="Begum T."/>
            <person name="Schartl M."/>
            <person name="Gustiano R."/>
            <person name="Guiguen Y."/>
        </authorList>
    </citation>
    <scope>NUCLEOTIDE SEQUENCE</scope>
    <source>
        <strain evidence="1">Pdj_M5554</strain>
    </source>
</reference>
<name>A0ACC5YBZ4_9TELE</name>
<evidence type="ECO:0000313" key="1">
    <source>
        <dbReference type="EMBL" id="MCJ8732907.1"/>
    </source>
</evidence>
<accession>A0ACC5YBZ4</accession>
<gene>
    <name evidence="1" type="ORF">PDJAM_G00216310</name>
</gene>
<dbReference type="EMBL" id="CM040979">
    <property type="protein sequence ID" value="MCJ8732907.1"/>
    <property type="molecule type" value="Genomic_DNA"/>
</dbReference>
<dbReference type="Proteomes" id="UP000830395">
    <property type="component" value="Chromosome 5"/>
</dbReference>